<keyword evidence="1" id="KW-0378">Hydrolase</keyword>
<dbReference type="Gene3D" id="2.40.10.10">
    <property type="entry name" value="Trypsin-like serine proteases"/>
    <property type="match status" value="2"/>
</dbReference>
<keyword evidence="1" id="KW-0645">Protease</keyword>
<dbReference type="PANTHER" id="PTHR21004">
    <property type="entry name" value="SERINE PROTEASE-RELATED"/>
    <property type="match status" value="1"/>
</dbReference>
<comment type="caution">
    <text evidence="1">The sequence shown here is derived from an EMBL/GenBank/DDBJ whole genome shotgun (WGS) entry which is preliminary data.</text>
</comment>
<accession>A0ABV1RHS9</accession>
<sequence length="384" mass="42083">MITSCANTQKTKGKRYKINANVAVPNSTEIAVYIPQAFQDMEYWVAGSWHKPGLAMREALNKSFGQYFTSAKWFDRKSTEQARLFLDLNPDWDFEGGKVIFNTKYSLLDAAGNEIASGSYKESSGINYHQSEAGYYNAAYKAFQRLAVNILNSQQPSKEKFVNLLAMNKLDLNKLIDKEKPTSSGTGFFVNAEGDVVTANHVVDDCLIVKVKSENGLSDAHIENSSRLLDVATLRTAQATEHYVSFRKGHEIKLGEKITTVSYPLKGLLASSPNMTFGNVTSHKALSGSLGLFQFSAPIQPGSSGGAIVSDGSELLGVVTSTLNIKELAKEGVIPQNVNFALEAKYLKKFFDKYKVNYTELETPAVGNSSEKALNASAQIACYQ</sequence>
<reference evidence="1 2" key="1">
    <citation type="submission" date="2024-06" db="EMBL/GenBank/DDBJ databases">
        <authorList>
            <person name="Chen R.Y."/>
        </authorList>
    </citation>
    <scope>NUCLEOTIDE SEQUENCE [LARGE SCALE GENOMIC DNA]</scope>
    <source>
        <strain evidence="1 2">D2</strain>
    </source>
</reference>
<dbReference type="InterPro" id="IPR043504">
    <property type="entry name" value="Peptidase_S1_PA_chymotrypsin"/>
</dbReference>
<proteinExistence type="predicted"/>
<dbReference type="GO" id="GO:0006508">
    <property type="term" value="P:proteolysis"/>
    <property type="evidence" value="ECO:0007669"/>
    <property type="project" value="UniProtKB-KW"/>
</dbReference>
<protein>
    <submittedName>
        <fullName evidence="1">Serine protease</fullName>
    </submittedName>
</protein>
<dbReference type="Proteomes" id="UP001467690">
    <property type="component" value="Unassembled WGS sequence"/>
</dbReference>
<evidence type="ECO:0000313" key="1">
    <source>
        <dbReference type="EMBL" id="MER2492490.1"/>
    </source>
</evidence>
<dbReference type="SUPFAM" id="SSF50494">
    <property type="entry name" value="Trypsin-like serine proteases"/>
    <property type="match status" value="1"/>
</dbReference>
<dbReference type="InterPro" id="IPR009003">
    <property type="entry name" value="Peptidase_S1_PA"/>
</dbReference>
<dbReference type="EMBL" id="JBELOE010000212">
    <property type="protein sequence ID" value="MER2492490.1"/>
    <property type="molecule type" value="Genomic_DNA"/>
</dbReference>
<evidence type="ECO:0000313" key="2">
    <source>
        <dbReference type="Proteomes" id="UP001467690"/>
    </source>
</evidence>
<dbReference type="RefSeq" id="WP_185976695.1">
    <property type="nucleotide sequence ID" value="NZ_CP041660.1"/>
</dbReference>
<dbReference type="Pfam" id="PF13365">
    <property type="entry name" value="Trypsin_2"/>
    <property type="match status" value="1"/>
</dbReference>
<gene>
    <name evidence="1" type="ORF">ABS311_11445</name>
</gene>
<keyword evidence="2" id="KW-1185">Reference proteome</keyword>
<dbReference type="InterPro" id="IPR039245">
    <property type="entry name" value="TYSND1/DEG15"/>
</dbReference>
<organism evidence="1 2">
    <name type="scientific">Catenovulum sediminis</name>
    <dbReference type="NCBI Taxonomy" id="1740262"/>
    <lineage>
        <taxon>Bacteria</taxon>
        <taxon>Pseudomonadati</taxon>
        <taxon>Pseudomonadota</taxon>
        <taxon>Gammaproteobacteria</taxon>
        <taxon>Alteromonadales</taxon>
        <taxon>Alteromonadaceae</taxon>
        <taxon>Catenovulum</taxon>
    </lineage>
</organism>
<dbReference type="PANTHER" id="PTHR21004:SF0">
    <property type="entry name" value="PEROXISOMAL LEADER PEPTIDE-PROCESSING PROTEASE"/>
    <property type="match status" value="1"/>
</dbReference>
<name>A0ABV1RHS9_9ALTE</name>
<dbReference type="GO" id="GO:0008233">
    <property type="term" value="F:peptidase activity"/>
    <property type="evidence" value="ECO:0007669"/>
    <property type="project" value="UniProtKB-KW"/>
</dbReference>